<dbReference type="PANTHER" id="PTHR45980:SF6">
    <property type="entry name" value="PROTEASE DO-LIKE 2, CHLOROPLASTIC"/>
    <property type="match status" value="1"/>
</dbReference>
<evidence type="ECO:0000313" key="2">
    <source>
        <dbReference type="EMBL" id="KAG6472350.1"/>
    </source>
</evidence>
<feature type="domain" description="Peptidase S1" evidence="1">
    <location>
        <begin position="8"/>
        <end position="50"/>
    </location>
</feature>
<dbReference type="InterPro" id="IPR043504">
    <property type="entry name" value="Peptidase_S1_PA_chymotrypsin"/>
</dbReference>
<proteinExistence type="predicted"/>
<dbReference type="Proteomes" id="UP000734854">
    <property type="component" value="Unassembled WGS sequence"/>
</dbReference>
<gene>
    <name evidence="3" type="ORF">ZIOFF_035510</name>
    <name evidence="2" type="ORF">ZIOFF_069810</name>
</gene>
<dbReference type="GO" id="GO:0006508">
    <property type="term" value="P:proteolysis"/>
    <property type="evidence" value="ECO:0007669"/>
    <property type="project" value="InterPro"/>
</dbReference>
<dbReference type="InterPro" id="IPR001254">
    <property type="entry name" value="Trypsin_dom"/>
</dbReference>
<evidence type="ECO:0000259" key="1">
    <source>
        <dbReference type="Pfam" id="PF00089"/>
    </source>
</evidence>
<organism evidence="3 4">
    <name type="scientific">Zingiber officinale</name>
    <name type="common">Ginger</name>
    <name type="synonym">Amomum zingiber</name>
    <dbReference type="NCBI Taxonomy" id="94328"/>
    <lineage>
        <taxon>Eukaryota</taxon>
        <taxon>Viridiplantae</taxon>
        <taxon>Streptophyta</taxon>
        <taxon>Embryophyta</taxon>
        <taxon>Tracheophyta</taxon>
        <taxon>Spermatophyta</taxon>
        <taxon>Magnoliopsida</taxon>
        <taxon>Liliopsida</taxon>
        <taxon>Zingiberales</taxon>
        <taxon>Zingiberaceae</taxon>
        <taxon>Zingiber</taxon>
    </lineage>
</organism>
<dbReference type="PANTHER" id="PTHR45980">
    <property type="match status" value="1"/>
</dbReference>
<protein>
    <recommendedName>
        <fullName evidence="1">Peptidase S1 domain-containing protein</fullName>
    </recommendedName>
</protein>
<accession>A0A8J5L0S5</accession>
<dbReference type="InterPro" id="IPR009003">
    <property type="entry name" value="Peptidase_S1_PA"/>
</dbReference>
<dbReference type="SUPFAM" id="SSF50494">
    <property type="entry name" value="Trypsin-like serine proteases"/>
    <property type="match status" value="1"/>
</dbReference>
<dbReference type="Pfam" id="PF00089">
    <property type="entry name" value="Trypsin"/>
    <property type="match status" value="1"/>
</dbReference>
<evidence type="ECO:0000313" key="4">
    <source>
        <dbReference type="Proteomes" id="UP000734854"/>
    </source>
</evidence>
<dbReference type="GO" id="GO:0004252">
    <property type="term" value="F:serine-type endopeptidase activity"/>
    <property type="evidence" value="ECO:0007669"/>
    <property type="project" value="InterPro"/>
</dbReference>
<dbReference type="AlphaFoldDB" id="A0A8J5L0S5"/>
<evidence type="ECO:0000313" key="3">
    <source>
        <dbReference type="EMBL" id="KAG6503199.1"/>
    </source>
</evidence>
<sequence length="81" mass="9078">MLSKKRTCFAGNSGGPAFNDRGECIGVAFQVFRSEDTENIGYVIPSTVVSHFLDDYERNGKYTGTRLHVKFIFILKLVSDI</sequence>
<dbReference type="Gene3D" id="2.40.10.10">
    <property type="entry name" value="Trypsin-like serine proteases"/>
    <property type="match status" value="1"/>
</dbReference>
<name>A0A8J5L0S5_ZINOF</name>
<comment type="caution">
    <text evidence="3">The sequence shown here is derived from an EMBL/GenBank/DDBJ whole genome shotgun (WGS) entry which is preliminary data.</text>
</comment>
<dbReference type="EMBL" id="JACMSC010000010">
    <property type="protein sequence ID" value="KAG6503199.1"/>
    <property type="molecule type" value="Genomic_DNA"/>
</dbReference>
<reference evidence="3 4" key="1">
    <citation type="submission" date="2020-08" db="EMBL/GenBank/DDBJ databases">
        <title>Plant Genome Project.</title>
        <authorList>
            <person name="Zhang R.-G."/>
        </authorList>
    </citation>
    <scope>NUCLEOTIDE SEQUENCE [LARGE SCALE GENOMIC DNA]</scope>
    <source>
        <tissue evidence="3">Rhizome</tissue>
    </source>
</reference>
<keyword evidence="4" id="KW-1185">Reference proteome</keyword>
<dbReference type="EMBL" id="JACMSC010000020">
    <property type="protein sequence ID" value="KAG6472350.1"/>
    <property type="molecule type" value="Genomic_DNA"/>
</dbReference>